<evidence type="ECO:0000313" key="12">
    <source>
        <dbReference type="EMBL" id="KAF3970030.1"/>
    </source>
</evidence>
<evidence type="ECO:0000256" key="5">
    <source>
        <dbReference type="PROSITE-ProRule" id="PRU00723"/>
    </source>
</evidence>
<feature type="compositionally biased region" description="Polar residues" evidence="6">
    <location>
        <begin position="1101"/>
        <end position="1125"/>
    </location>
</feature>
<accession>A0A8J4VTL8</accession>
<dbReference type="PROSITE" id="PS01359">
    <property type="entry name" value="ZF_PHD_1"/>
    <property type="match status" value="1"/>
</dbReference>
<feature type="region of interest" description="Disordered" evidence="6">
    <location>
        <begin position="692"/>
        <end position="807"/>
    </location>
</feature>
<feature type="region of interest" description="Disordered" evidence="6">
    <location>
        <begin position="1468"/>
        <end position="1513"/>
    </location>
</feature>
<dbReference type="SMART" id="SM00151">
    <property type="entry name" value="SWIB"/>
    <property type="match status" value="1"/>
</dbReference>
<evidence type="ECO:0000259" key="9">
    <source>
        <dbReference type="PROSITE" id="PS50829"/>
    </source>
</evidence>
<dbReference type="FunFam" id="3.30.40.10:FF:000303">
    <property type="entry name" value="Zinc finger CCCH domain-containing protein 19"/>
    <property type="match status" value="1"/>
</dbReference>
<dbReference type="InterPro" id="IPR036128">
    <property type="entry name" value="Plus3-like_sf"/>
</dbReference>
<keyword evidence="4" id="KW-0238">DNA-binding</keyword>
<dbReference type="EMBL" id="JRKL02000579">
    <property type="protein sequence ID" value="KAF3970030.1"/>
    <property type="molecule type" value="Genomic_DNA"/>
</dbReference>
<dbReference type="PANTHER" id="PTHR46695:SF4">
    <property type="entry name" value="ZINC FINGER CCCH DOMAIN-CONTAINING PROTEIN 44"/>
    <property type="match status" value="1"/>
</dbReference>
<feature type="compositionally biased region" description="Low complexity" evidence="6">
    <location>
        <begin position="1"/>
        <end position="20"/>
    </location>
</feature>
<feature type="compositionally biased region" description="Basic and acidic residues" evidence="6">
    <location>
        <begin position="1034"/>
        <end position="1049"/>
    </location>
</feature>
<dbReference type="Gene3D" id="3.30.1490.40">
    <property type="match status" value="1"/>
</dbReference>
<keyword evidence="2 5" id="KW-0863">Zinc-finger</keyword>
<dbReference type="SMART" id="SM00249">
    <property type="entry name" value="PHD"/>
    <property type="match status" value="1"/>
</dbReference>
<evidence type="ECO:0000256" key="2">
    <source>
        <dbReference type="ARBA" id="ARBA00022771"/>
    </source>
</evidence>
<evidence type="ECO:0008006" key="14">
    <source>
        <dbReference type="Google" id="ProtNLM"/>
    </source>
</evidence>
<feature type="compositionally biased region" description="Polar residues" evidence="6">
    <location>
        <begin position="36"/>
        <end position="45"/>
    </location>
</feature>
<dbReference type="Gene3D" id="1.10.245.10">
    <property type="entry name" value="SWIB/MDM2 domain"/>
    <property type="match status" value="1"/>
</dbReference>
<dbReference type="CDD" id="cd15568">
    <property type="entry name" value="PHD5_NSD"/>
    <property type="match status" value="1"/>
</dbReference>
<dbReference type="InterPro" id="IPR019786">
    <property type="entry name" value="Zinc_finger_PHD-type_CS"/>
</dbReference>
<dbReference type="InterPro" id="IPR019835">
    <property type="entry name" value="SWIB_domain"/>
</dbReference>
<feature type="region of interest" description="Disordered" evidence="6">
    <location>
        <begin position="328"/>
        <end position="349"/>
    </location>
</feature>
<feature type="compositionally biased region" description="Low complexity" evidence="6">
    <location>
        <begin position="1050"/>
        <end position="1064"/>
    </location>
</feature>
<dbReference type="Pfam" id="PF03126">
    <property type="entry name" value="Plus-3"/>
    <property type="match status" value="1"/>
</dbReference>
<dbReference type="InterPro" id="IPR004343">
    <property type="entry name" value="Plus-3_dom"/>
</dbReference>
<dbReference type="InterPro" id="IPR036855">
    <property type="entry name" value="Znf_CCCH_sf"/>
</dbReference>
<dbReference type="PROSITE" id="PS51925">
    <property type="entry name" value="SWIB_MDM2"/>
    <property type="match status" value="1"/>
</dbReference>
<sequence length="1539" mass="168579">MEEQQQQQLNQHQNQNQNQQALSLYKPCIQDGGGQSQPCFDNSSEQSRDADLMSVDQCHIDDSKLVGATPAATEDASKAAVELMMMMTKTTTQNKVEPSPLPAVPDTTTTTTVTSTTTSTTTMVVVAKRKRGRPPRGQPKMTITSPPPRKKKDEEDVCFICFDGGSLVLCDRRGCPKAYHPSCIKRDEAFFKSRAKWNCGWHICSSCHKAAHYMCYTCTYSLCKGCIKDADYLCVRGNNGFCGACMRTVMLIENLQGNKDTAQVDFDDKSSWEYLFKMYWIFLKGKLSLTLDELTRAKNPWKEADIVCKTESSGEVYDGNNDKGSSFNHSCTGIETNNSRKRKTRKQPLLNKDSLSMEKSVINNGMHLPEGTIWASKELLEFVAHTKNGDTSPLSQFDVQALLLEYIRKNNLRDPQRKCQIVCDSRLISLFGKACVGHFEMLKLLESHFLIKENSPADDILKVGVVDAVASQLETDGNYDNQLPTGSDKRRRTRKKPGERGSHINLDAFAAIDVHNINLIYLRRNLMESLMDDADKFHDKVIGSFVRIRIPNNDQKQEMYRLVQVVGTSKVAEAYKIGERTTDVMLEILNLDKKEVISIEGISNQEFSEDECKRLRQSIKCGLIKQLNVGEIQTKAMTLKAVRVNDVLEAEILRLNHLRDRASEKGHKKELRECVEKLQLLKSPEERQRRLYEIPEVHTDPKMDPSYDSEDNAGELDEKRQDVSLRPKPSGYGRKGREPISARRAGDISDDVGSRKNFTKSCEQSSKVGMTSNSDEGGASQLHDTVKESSWNQEREAPGINSWNPPVNQVNTSGSLDIAWNSQAVVVASEISPLALSSVSEQSANDSETDKIWHYEDPAGKTQGPFSMLQLRKWSEHFPSDQRIWRINEKQDKSVLLTDALSGRYHEVQPFPDDGNLLSQGVGVASDVGDNIRDGGWSESMNAAQADNKEVEGSSKPKQEDSSVYSNNDDEVFRGNEWGSNSSSWTTPADVTNSDEKRNGASLPGWDSSQGNSTWLDQPQLCNSSLTPPALSGKSDETLSHQVRKDHGGESNSGQENGNCNSNSTADGQTKNEQGYENRSDSEGHSGQSSEQSQRPPPMNGSLNSWDSNSGFTSVVKSLETTVKNQEIVIPDLPSPTPKKHNEDSKGQAGENKQAVSSSVPVQNADPTWSTASSLVGGGTQIHDVAAEWGGYPPSPAKPSVEEWDSSLVSASSLKPTEMISDHAATPTSINDQLTHSSPSHPPSNTSNWQAIVTEPADFCSLADESVSDLLAEVEAMESLDGLPSPTSTMKCGDALIDDSKNDCMSPLDGFSPALDPGKGDALSSTGDLQVPSQSTVTDEPHGVSGADVLDPQKRSSGHSSTSFEVEGDAKPSDISVNQWESGSDIQPTPPSTASWDMGPTDWRVGSESTATSYGAVQGGANLGWGGLDQRTTNMGYGTGQVAAEDSVSMNLSASAGNVGIWGTQPRYGGDRFSGPRDRGFQSRDLGYGRGRATWNRQPMYGGGNGGGSFRPPPKGQRVCKFYESGYCKKGAACGYLHP</sequence>
<feature type="compositionally biased region" description="Polar residues" evidence="6">
    <location>
        <begin position="328"/>
        <end position="337"/>
    </location>
</feature>
<dbReference type="InterPro" id="IPR013083">
    <property type="entry name" value="Znf_RING/FYVE/PHD"/>
</dbReference>
<evidence type="ECO:0000256" key="6">
    <source>
        <dbReference type="SAM" id="MobiDB-lite"/>
    </source>
</evidence>
<dbReference type="Pfam" id="PF02213">
    <property type="entry name" value="GYF"/>
    <property type="match status" value="1"/>
</dbReference>
<dbReference type="InterPro" id="IPR003169">
    <property type="entry name" value="GYF"/>
</dbReference>
<dbReference type="InterPro" id="IPR036885">
    <property type="entry name" value="SWIB_MDM2_dom_sf"/>
</dbReference>
<dbReference type="SMART" id="SM00444">
    <property type="entry name" value="GYF"/>
    <property type="match status" value="1"/>
</dbReference>
<feature type="domain" description="PHD-type" evidence="7">
    <location>
        <begin position="155"/>
        <end position="221"/>
    </location>
</feature>
<feature type="domain" description="DM2" evidence="11">
    <location>
        <begin position="368"/>
        <end position="451"/>
    </location>
</feature>
<feature type="region of interest" description="Disordered" evidence="6">
    <location>
        <begin position="943"/>
        <end position="1210"/>
    </location>
</feature>
<dbReference type="SUPFAM" id="SSF159042">
    <property type="entry name" value="Plus3-like"/>
    <property type="match status" value="1"/>
</dbReference>
<dbReference type="SUPFAM" id="SSF47592">
    <property type="entry name" value="SWIB/MDM2 domain"/>
    <property type="match status" value="1"/>
</dbReference>
<dbReference type="Gene3D" id="3.30.40.10">
    <property type="entry name" value="Zinc/RING finger domain, C3HC4 (zinc finger)"/>
    <property type="match status" value="1"/>
</dbReference>
<dbReference type="SUPFAM" id="SSF55277">
    <property type="entry name" value="GYF domain"/>
    <property type="match status" value="1"/>
</dbReference>
<dbReference type="PROSITE" id="PS50016">
    <property type="entry name" value="ZF_PHD_2"/>
    <property type="match status" value="1"/>
</dbReference>
<evidence type="ECO:0000259" key="10">
    <source>
        <dbReference type="PROSITE" id="PS51360"/>
    </source>
</evidence>
<dbReference type="PROSITE" id="PS50829">
    <property type="entry name" value="GYF"/>
    <property type="match status" value="1"/>
</dbReference>
<evidence type="ECO:0000256" key="1">
    <source>
        <dbReference type="ARBA" id="ARBA00022723"/>
    </source>
</evidence>
<feature type="compositionally biased region" description="Basic and acidic residues" evidence="6">
    <location>
        <begin position="692"/>
        <end position="705"/>
    </location>
</feature>
<feature type="compositionally biased region" description="Low complexity" evidence="6">
    <location>
        <begin position="1235"/>
        <end position="1248"/>
    </location>
</feature>
<dbReference type="InterPro" id="IPR001965">
    <property type="entry name" value="Znf_PHD"/>
</dbReference>
<comment type="caution">
    <text evidence="12">The sequence shown here is derived from an EMBL/GenBank/DDBJ whole genome shotgun (WGS) entry which is preliminary data.</text>
</comment>
<dbReference type="FunFam" id="3.90.70.200:FF:000002">
    <property type="entry name" value="Zinc finger CCCH domain-containing protein 19"/>
    <property type="match status" value="1"/>
</dbReference>
<dbReference type="OrthoDB" id="6415790at2759"/>
<dbReference type="InterPro" id="IPR000571">
    <property type="entry name" value="Znf_CCCH"/>
</dbReference>
<feature type="region of interest" description="Disordered" evidence="6">
    <location>
        <begin position="1"/>
        <end position="50"/>
    </location>
</feature>
<dbReference type="SUPFAM" id="SSF57903">
    <property type="entry name" value="FYVE/PHD zinc finger"/>
    <property type="match status" value="1"/>
</dbReference>
<dbReference type="SMART" id="SM00719">
    <property type="entry name" value="Plus3"/>
    <property type="match status" value="1"/>
</dbReference>
<feature type="region of interest" description="Disordered" evidence="6">
    <location>
        <begin position="477"/>
        <end position="500"/>
    </location>
</feature>
<evidence type="ECO:0000259" key="8">
    <source>
        <dbReference type="PROSITE" id="PS50103"/>
    </source>
</evidence>
<evidence type="ECO:0000256" key="3">
    <source>
        <dbReference type="ARBA" id="ARBA00022833"/>
    </source>
</evidence>
<feature type="region of interest" description="Disordered" evidence="6">
    <location>
        <begin position="1307"/>
        <end position="1401"/>
    </location>
</feature>
<keyword evidence="3 5" id="KW-0862">Zinc</keyword>
<keyword evidence="1 5" id="KW-0479">Metal-binding</keyword>
<feature type="compositionally biased region" description="Polar residues" evidence="6">
    <location>
        <begin position="978"/>
        <end position="992"/>
    </location>
</feature>
<name>A0A8J4VTL8_9ROSI</name>
<feature type="zinc finger region" description="C3H1-type" evidence="5">
    <location>
        <begin position="1514"/>
        <end position="1539"/>
    </location>
</feature>
<feature type="compositionally biased region" description="Polar residues" evidence="6">
    <location>
        <begin position="1154"/>
        <end position="1174"/>
    </location>
</feature>
<feature type="compositionally biased region" description="Polar residues" evidence="6">
    <location>
        <begin position="1375"/>
        <end position="1395"/>
    </location>
</feature>
<evidence type="ECO:0000313" key="13">
    <source>
        <dbReference type="Proteomes" id="UP000737018"/>
    </source>
</evidence>
<gene>
    <name evidence="12" type="ORF">CMV_006234</name>
</gene>
<feature type="compositionally biased region" description="Basic and acidic residues" evidence="6">
    <location>
        <begin position="1074"/>
        <end position="1084"/>
    </location>
</feature>
<dbReference type="PROSITE" id="PS51360">
    <property type="entry name" value="PLUS3"/>
    <property type="match status" value="1"/>
</dbReference>
<dbReference type="InterPro" id="IPR019787">
    <property type="entry name" value="Znf_PHD-finger"/>
</dbReference>
<dbReference type="Proteomes" id="UP000737018">
    <property type="component" value="Unassembled WGS sequence"/>
</dbReference>
<evidence type="ECO:0000259" key="7">
    <source>
        <dbReference type="PROSITE" id="PS50016"/>
    </source>
</evidence>
<dbReference type="GO" id="GO:0008270">
    <property type="term" value="F:zinc ion binding"/>
    <property type="evidence" value="ECO:0007669"/>
    <property type="project" value="UniProtKB-KW"/>
</dbReference>
<evidence type="ECO:0000256" key="4">
    <source>
        <dbReference type="ARBA" id="ARBA00023125"/>
    </source>
</evidence>
<reference evidence="12" key="1">
    <citation type="submission" date="2020-03" db="EMBL/GenBank/DDBJ databases">
        <title>Castanea mollissima Vanexum genome sequencing.</title>
        <authorList>
            <person name="Staton M."/>
        </authorList>
    </citation>
    <scope>NUCLEOTIDE SEQUENCE</scope>
    <source>
        <tissue evidence="12">Leaf</tissue>
    </source>
</reference>
<feature type="compositionally biased region" description="Low complexity" evidence="6">
    <location>
        <begin position="107"/>
        <end position="126"/>
    </location>
</feature>
<feature type="domain" description="Plus3" evidence="10">
    <location>
        <begin position="511"/>
        <end position="644"/>
    </location>
</feature>
<dbReference type="Pfam" id="PF25980">
    <property type="entry name" value="NERD_plant"/>
    <property type="match status" value="1"/>
</dbReference>
<feature type="region of interest" description="Disordered" evidence="6">
    <location>
        <begin position="1229"/>
        <end position="1248"/>
    </location>
</feature>
<dbReference type="InterPro" id="IPR058668">
    <property type="entry name" value="NERD_dom"/>
</dbReference>
<feature type="compositionally biased region" description="Polar residues" evidence="6">
    <location>
        <begin position="1323"/>
        <end position="1338"/>
    </location>
</feature>
<feature type="domain" description="C3H1-type" evidence="8">
    <location>
        <begin position="1514"/>
        <end position="1539"/>
    </location>
</feature>
<feature type="compositionally biased region" description="Basic and acidic residues" evidence="6">
    <location>
        <begin position="735"/>
        <end position="747"/>
    </location>
</feature>
<organism evidence="12 13">
    <name type="scientific">Castanea mollissima</name>
    <name type="common">Chinese chestnut</name>
    <dbReference type="NCBI Taxonomy" id="60419"/>
    <lineage>
        <taxon>Eukaryota</taxon>
        <taxon>Viridiplantae</taxon>
        <taxon>Streptophyta</taxon>
        <taxon>Embryophyta</taxon>
        <taxon>Tracheophyta</taxon>
        <taxon>Spermatophyta</taxon>
        <taxon>Magnoliopsida</taxon>
        <taxon>eudicotyledons</taxon>
        <taxon>Gunneridae</taxon>
        <taxon>Pentapetalae</taxon>
        <taxon>rosids</taxon>
        <taxon>fabids</taxon>
        <taxon>Fagales</taxon>
        <taxon>Fagaceae</taxon>
        <taxon>Castanea</taxon>
    </lineage>
</organism>
<dbReference type="PANTHER" id="PTHR46695">
    <property type="entry name" value="ZINC FINGER CCCH DOMAIN-CONTAINING PROTEIN 44-RELATED"/>
    <property type="match status" value="1"/>
</dbReference>
<protein>
    <recommendedName>
        <fullName evidence="14">Zinc finger CCCH domain-containing protein 44</fullName>
    </recommendedName>
</protein>
<feature type="compositionally biased region" description="Polar residues" evidence="6">
    <location>
        <begin position="759"/>
        <end position="775"/>
    </location>
</feature>
<feature type="compositionally biased region" description="Low complexity" evidence="6">
    <location>
        <begin position="1085"/>
        <end position="1094"/>
    </location>
</feature>
<dbReference type="Gene3D" id="3.90.70.200">
    <property type="entry name" value="Plus-3 domain"/>
    <property type="match status" value="1"/>
</dbReference>
<feature type="compositionally biased region" description="Basic and acidic residues" evidence="6">
    <location>
        <begin position="947"/>
        <end position="961"/>
    </location>
</feature>
<dbReference type="Pfam" id="PF02201">
    <property type="entry name" value="SWIB"/>
    <property type="match status" value="1"/>
</dbReference>
<dbReference type="InterPro" id="IPR011011">
    <property type="entry name" value="Znf_FYVE_PHD"/>
</dbReference>
<feature type="domain" description="GYF" evidence="9">
    <location>
        <begin position="850"/>
        <end position="902"/>
    </location>
</feature>
<dbReference type="GO" id="GO:0003677">
    <property type="term" value="F:DNA binding"/>
    <property type="evidence" value="ECO:0007669"/>
    <property type="project" value="UniProtKB-KW"/>
</dbReference>
<feature type="compositionally biased region" description="Polar residues" evidence="6">
    <location>
        <begin position="1007"/>
        <end position="1027"/>
    </location>
</feature>
<feature type="compositionally biased region" description="Basic and acidic residues" evidence="6">
    <location>
        <begin position="716"/>
        <end position="725"/>
    </location>
</feature>
<dbReference type="InterPro" id="IPR035445">
    <property type="entry name" value="GYF-like_dom_sf"/>
</dbReference>
<dbReference type="InterPro" id="IPR003121">
    <property type="entry name" value="SWIB_MDM2_domain"/>
</dbReference>
<dbReference type="CDD" id="cd10567">
    <property type="entry name" value="SWIB-MDM2_like"/>
    <property type="match status" value="1"/>
</dbReference>
<evidence type="ECO:0000259" key="11">
    <source>
        <dbReference type="PROSITE" id="PS51925"/>
    </source>
</evidence>
<proteinExistence type="predicted"/>
<dbReference type="PROSITE" id="PS50103">
    <property type="entry name" value="ZF_C3H1"/>
    <property type="match status" value="1"/>
</dbReference>
<feature type="region of interest" description="Disordered" evidence="6">
    <location>
        <begin position="91"/>
        <end position="151"/>
    </location>
</feature>
<keyword evidence="13" id="KW-1185">Reference proteome</keyword>
<dbReference type="SUPFAM" id="SSF90229">
    <property type="entry name" value="CCCH zinc finger"/>
    <property type="match status" value="1"/>
</dbReference>